<evidence type="ECO:0000313" key="1">
    <source>
        <dbReference type="EMBL" id="ALF17218.1"/>
    </source>
</evidence>
<dbReference type="SUPFAM" id="SSF82185">
    <property type="entry name" value="Histone H3 K4-specific methyltransferase SET7/9 N-terminal domain"/>
    <property type="match status" value="1"/>
</dbReference>
<dbReference type="PATRIC" id="fig|76859.3.peg.612"/>
<organism evidence="1 2">
    <name type="scientific">Fusobacterium animalis</name>
    <dbReference type="NCBI Taxonomy" id="76859"/>
    <lineage>
        <taxon>Bacteria</taxon>
        <taxon>Fusobacteriati</taxon>
        <taxon>Fusobacteriota</taxon>
        <taxon>Fusobacteriia</taxon>
        <taxon>Fusobacteriales</taxon>
        <taxon>Fusobacteriaceae</taxon>
        <taxon>Fusobacterium</taxon>
    </lineage>
</organism>
<proteinExistence type="predicted"/>
<accession>A0A0M5M5Z1</accession>
<evidence type="ECO:0000313" key="2">
    <source>
        <dbReference type="Proteomes" id="UP000063147"/>
    </source>
</evidence>
<dbReference type="InterPro" id="IPR011652">
    <property type="entry name" value="MORN_2"/>
</dbReference>
<protein>
    <submittedName>
        <fullName evidence="1">Cytoplasmic protein</fullName>
    </submittedName>
</protein>
<name>A0A0M5M5Z1_9FUSO</name>
<sequence length="277" mass="31501">MKKILSALLLIFAILLSACGVVKYEYKDGVMYGDGKEATGTFEFKAGKYKVKGNFVNGVPDGLFEEYYPDGNIMIKDTFVNGENTREELYYKNGQLMGTFADDEDLKLYYNDGKLVMTYNDKTGESIIYHENGNPLMITNDKESAIYNENKEMLFKVENAKAVDIGTTLKKLEDGSFELVKNNKVVAKIDANGELIKYLYSTGETMLKVNEATGVTEFFFKNGNTFMKEDRNKNVLNYKDGKPLYEMDGDSWKIYNEEGEKIAEDFELVTNIKKVDQ</sequence>
<dbReference type="Gene3D" id="2.20.110.10">
    <property type="entry name" value="Histone H3 K4-specific methyltransferase SET7/9 N-terminal domain"/>
    <property type="match status" value="1"/>
</dbReference>
<gene>
    <name evidence="1" type="ORF">RN98_03110</name>
</gene>
<dbReference type="RefSeq" id="WP_060675824.1">
    <property type="nucleotide sequence ID" value="NZ_CP012713.1"/>
</dbReference>
<dbReference type="OrthoDB" id="85912at2"/>
<dbReference type="EMBL" id="CP012713">
    <property type="protein sequence ID" value="ALF17218.1"/>
    <property type="molecule type" value="Genomic_DNA"/>
</dbReference>
<dbReference type="AlphaFoldDB" id="A0A0M5M5Z1"/>
<dbReference type="PROSITE" id="PS51257">
    <property type="entry name" value="PROKAR_LIPOPROTEIN"/>
    <property type="match status" value="1"/>
</dbReference>
<dbReference type="Proteomes" id="UP000063147">
    <property type="component" value="Chromosome"/>
</dbReference>
<dbReference type="Pfam" id="PF07661">
    <property type="entry name" value="MORN_2"/>
    <property type="match status" value="2"/>
</dbReference>
<reference evidence="2" key="1">
    <citation type="submission" date="2015-09" db="EMBL/GenBank/DDBJ databases">
        <authorList>
            <person name="Kook J.-K."/>
            <person name="Park S.-N."/>
            <person name="Lim Y.K."/>
            <person name="Jo E."/>
        </authorList>
    </citation>
    <scope>NUCLEOTIDE SEQUENCE [LARGE SCALE GENOMIC DNA]</scope>
    <source>
        <strain evidence="2">KCOM 1279</strain>
    </source>
</reference>